<evidence type="ECO:0000313" key="6">
    <source>
        <dbReference type="EMBL" id="MBY6219300.1"/>
    </source>
</evidence>
<dbReference type="Gene3D" id="3.40.190.10">
    <property type="entry name" value="Periplasmic binding protein-like II"/>
    <property type="match status" value="1"/>
</dbReference>
<accession>A0A9Q3S3U3</accession>
<dbReference type="SUPFAM" id="SSF53850">
    <property type="entry name" value="Periplasmic binding protein-like II"/>
    <property type="match status" value="1"/>
</dbReference>
<evidence type="ECO:0000256" key="3">
    <source>
        <dbReference type="ARBA" id="ARBA00022448"/>
    </source>
</evidence>
<dbReference type="PROSITE" id="PS51257">
    <property type="entry name" value="PROKAR_LIPOPROTEIN"/>
    <property type="match status" value="1"/>
</dbReference>
<dbReference type="Gene3D" id="3.10.105.10">
    <property type="entry name" value="Dipeptide-binding Protein, Domain 3"/>
    <property type="match status" value="1"/>
</dbReference>
<evidence type="ECO:0000259" key="5">
    <source>
        <dbReference type="Pfam" id="PF00496"/>
    </source>
</evidence>
<keyword evidence="4" id="KW-0732">Signal</keyword>
<dbReference type="PANTHER" id="PTHR30290:SF10">
    <property type="entry name" value="PERIPLASMIC OLIGOPEPTIDE-BINDING PROTEIN-RELATED"/>
    <property type="match status" value="1"/>
</dbReference>
<dbReference type="Gene3D" id="3.90.76.10">
    <property type="entry name" value="Dipeptide-binding Protein, Domain 1"/>
    <property type="match status" value="1"/>
</dbReference>
<proteinExistence type="inferred from homology"/>
<comment type="caution">
    <text evidence="6">The sequence shown here is derived from an EMBL/GenBank/DDBJ whole genome shotgun (WGS) entry which is preliminary data.</text>
</comment>
<evidence type="ECO:0000256" key="4">
    <source>
        <dbReference type="ARBA" id="ARBA00022729"/>
    </source>
</evidence>
<dbReference type="EMBL" id="JAHVKP010000001">
    <property type="protein sequence ID" value="MBY6219300.1"/>
    <property type="molecule type" value="Genomic_DNA"/>
</dbReference>
<reference evidence="6" key="1">
    <citation type="submission" date="2021-06" db="EMBL/GenBank/DDBJ databases">
        <title>50 bacteria genomes isolated from Dapeng, Shenzhen, China.</title>
        <authorList>
            <person name="Zheng W."/>
            <person name="Yu S."/>
            <person name="Huang Y."/>
        </authorList>
    </citation>
    <scope>NUCLEOTIDE SEQUENCE</scope>
    <source>
        <strain evidence="6">DP4N28-2</strain>
    </source>
</reference>
<dbReference type="GO" id="GO:1904680">
    <property type="term" value="F:peptide transmembrane transporter activity"/>
    <property type="evidence" value="ECO:0007669"/>
    <property type="project" value="TreeGrafter"/>
</dbReference>
<gene>
    <name evidence="6" type="ORF">KUV31_13205</name>
</gene>
<dbReference type="RefSeq" id="WP_222405920.1">
    <property type="nucleotide sequence ID" value="NZ_JAHVKP010000001.1"/>
</dbReference>
<dbReference type="Proteomes" id="UP000824927">
    <property type="component" value="Unassembled WGS sequence"/>
</dbReference>
<protein>
    <submittedName>
        <fullName evidence="6">Peptide ABC transporter substrate-binding protein</fullName>
    </submittedName>
</protein>
<dbReference type="AlphaFoldDB" id="A0A9Q3S3U3"/>
<keyword evidence="3" id="KW-0813">Transport</keyword>
<dbReference type="GO" id="GO:0015833">
    <property type="term" value="P:peptide transport"/>
    <property type="evidence" value="ECO:0007669"/>
    <property type="project" value="TreeGrafter"/>
</dbReference>
<comment type="subcellular location">
    <subcellularLocation>
        <location evidence="1">Periplasm</location>
    </subcellularLocation>
</comment>
<evidence type="ECO:0000313" key="7">
    <source>
        <dbReference type="Proteomes" id="UP000824927"/>
    </source>
</evidence>
<organism evidence="6 7">
    <name type="scientific">Qipengyuania aquimaris</name>
    <dbReference type="NCBI Taxonomy" id="255984"/>
    <lineage>
        <taxon>Bacteria</taxon>
        <taxon>Pseudomonadati</taxon>
        <taxon>Pseudomonadota</taxon>
        <taxon>Alphaproteobacteria</taxon>
        <taxon>Sphingomonadales</taxon>
        <taxon>Erythrobacteraceae</taxon>
        <taxon>Qipengyuania</taxon>
    </lineage>
</organism>
<name>A0A9Q3S3U3_9SPHN</name>
<feature type="domain" description="Solute-binding protein family 5" evidence="5">
    <location>
        <begin position="67"/>
        <end position="159"/>
    </location>
</feature>
<dbReference type="Pfam" id="PF00496">
    <property type="entry name" value="SBP_bac_5"/>
    <property type="match status" value="2"/>
</dbReference>
<sequence>MTRPAFAFLASLALASCGVTQDDGVVDIAYIEPGATTGEDGGESFAGRRAVLAASRQGLVRFNAVGEVVPALAERWIVTDDGRSYIFRITEFDLPDGSRLTAQAVAASIRQTIRNADGTSLGLDLAKVTDVRAMTGRVIEIRLTSPMPAFLQLLAQPELGVSIADGMVGPMSLELDGETRVLEAIPPEARGLAEQPGWEDMTRTVAVTPVAAEQAARAFSQGEFDMILGGRAASLPLAITGALARGTVRLDSPIGLFGFAVARQEGILSSAAGREAVAIVIDRSAMVQQLNLGGWADTTRIVPLNLPGYGEGLEERWSTLTLDQRRARASAAVSSWENANGRDAAFTIELPQGPGSDLMFASLRSDMERIGIAVSRAVPGESGHLVLKDETARYTGARWFLNQFNCAVSPGVCSEDADFLVQLALDAASPEEEASYLAEAETTLLATNLYIPLGAPIRWSQVRAGVEGFAENAWAFHPLFPLSRAPI</sequence>
<comment type="similarity">
    <text evidence="2">Belongs to the bacterial solute-binding protein 5 family.</text>
</comment>
<evidence type="ECO:0000256" key="2">
    <source>
        <dbReference type="ARBA" id="ARBA00005695"/>
    </source>
</evidence>
<evidence type="ECO:0000256" key="1">
    <source>
        <dbReference type="ARBA" id="ARBA00004418"/>
    </source>
</evidence>
<dbReference type="InterPro" id="IPR039424">
    <property type="entry name" value="SBP_5"/>
</dbReference>
<feature type="domain" description="Solute-binding protein family 5" evidence="5">
    <location>
        <begin position="205"/>
        <end position="375"/>
    </location>
</feature>
<dbReference type="GO" id="GO:0030313">
    <property type="term" value="C:cell envelope"/>
    <property type="evidence" value="ECO:0007669"/>
    <property type="project" value="UniProtKB-SubCell"/>
</dbReference>
<dbReference type="PANTHER" id="PTHR30290">
    <property type="entry name" value="PERIPLASMIC BINDING COMPONENT OF ABC TRANSPORTER"/>
    <property type="match status" value="1"/>
</dbReference>
<dbReference type="InterPro" id="IPR000914">
    <property type="entry name" value="SBP_5_dom"/>
</dbReference>